<keyword evidence="2" id="KW-0547">Nucleotide-binding</keyword>
<dbReference type="GeneID" id="115829272"/>
<evidence type="ECO:0000256" key="2">
    <source>
        <dbReference type="ARBA" id="ARBA00022741"/>
    </source>
</evidence>
<dbReference type="PROSITE" id="PS51720">
    <property type="entry name" value="G_AIG1"/>
    <property type="match status" value="1"/>
</dbReference>
<dbReference type="GO" id="GO:0005525">
    <property type="term" value="F:GTP binding"/>
    <property type="evidence" value="ECO:0007669"/>
    <property type="project" value="UniProtKB-KW"/>
</dbReference>
<dbReference type="CDD" id="cd01852">
    <property type="entry name" value="AIG1"/>
    <property type="match status" value="1"/>
</dbReference>
<dbReference type="Proteomes" id="UP000504632">
    <property type="component" value="Chromosome 16"/>
</dbReference>
<protein>
    <submittedName>
        <fullName evidence="6">GTPase IMAP family member 7-like</fullName>
    </submittedName>
</protein>
<dbReference type="PANTHER" id="PTHR10903">
    <property type="entry name" value="GTPASE, IMAP FAMILY MEMBER-RELATED"/>
    <property type="match status" value="1"/>
</dbReference>
<comment type="similarity">
    <text evidence="1">Belongs to the TRAFAC class TrmE-Era-EngA-EngB-Septin-like GTPase superfamily. AIG1/Toc34/Toc159-like paraseptin GTPase family. IAN subfamily.</text>
</comment>
<accession>A0A6J2WYC3</accession>
<dbReference type="AlphaFoldDB" id="A0A6J2WYC3"/>
<dbReference type="Pfam" id="PF04548">
    <property type="entry name" value="AIG1"/>
    <property type="match status" value="1"/>
</dbReference>
<keyword evidence="3" id="KW-0342">GTP-binding</keyword>
<name>A0A6J2WYC3_CHACN</name>
<proteinExistence type="inferred from homology"/>
<dbReference type="InterPro" id="IPR045058">
    <property type="entry name" value="GIMA/IAN/Toc"/>
</dbReference>
<gene>
    <name evidence="6" type="primary">LOC115829272</name>
</gene>
<evidence type="ECO:0000259" key="4">
    <source>
        <dbReference type="PROSITE" id="PS51720"/>
    </source>
</evidence>
<dbReference type="InterPro" id="IPR006703">
    <property type="entry name" value="G_AIG1"/>
</dbReference>
<dbReference type="SUPFAM" id="SSF52540">
    <property type="entry name" value="P-loop containing nucleoside triphosphate hydrolases"/>
    <property type="match status" value="1"/>
</dbReference>
<feature type="domain" description="AIG1-type G" evidence="4">
    <location>
        <begin position="14"/>
        <end position="215"/>
    </location>
</feature>
<evidence type="ECO:0000313" key="5">
    <source>
        <dbReference type="Proteomes" id="UP000504632"/>
    </source>
</evidence>
<sequence length="368" mass="41506">MTKDKPYSLNIREKPTIRIVLIGKTGNGKSATGNTILGRNEFVSKARLSSVTDVCKKGVGEVFGRSVAVVDTPGRFDTTLSNEEVKEEIVKCISLSAPGPHAFIIVLSIGRITKEELETLDLIKKIFGPKAAMFSIVLFTRGDDLEDESIQEYITRNNQAQINKLIRDCGGRFHVFNNKEKKDRTQVSQLLEKIEEMIQFDRNNYFTNDKRHAEQLREQEERRLRRTMDAANNSLPTEESPDHCGESSPVPALAAAVADQQRELVQLRTTMGEVVHHMEQLMTVLLFDHPAEGREVGERLLQLTQGTCSTADYVLAFWTAAAASGWNEPALLYRQELQMELVCRGENMSLDSLTGLSIRLDRLLRERR</sequence>
<dbReference type="PANTHER" id="PTHR10903:SF170">
    <property type="entry name" value="GTPASE IMAP FAMILY MEMBER 7"/>
    <property type="match status" value="1"/>
</dbReference>
<organism evidence="5 6">
    <name type="scientific">Chanos chanos</name>
    <name type="common">Milkfish</name>
    <name type="synonym">Mugil chanos</name>
    <dbReference type="NCBI Taxonomy" id="29144"/>
    <lineage>
        <taxon>Eukaryota</taxon>
        <taxon>Metazoa</taxon>
        <taxon>Chordata</taxon>
        <taxon>Craniata</taxon>
        <taxon>Vertebrata</taxon>
        <taxon>Euteleostomi</taxon>
        <taxon>Actinopterygii</taxon>
        <taxon>Neopterygii</taxon>
        <taxon>Teleostei</taxon>
        <taxon>Ostariophysi</taxon>
        <taxon>Gonorynchiformes</taxon>
        <taxon>Chanidae</taxon>
        <taxon>Chanos</taxon>
    </lineage>
</organism>
<evidence type="ECO:0000256" key="1">
    <source>
        <dbReference type="ARBA" id="ARBA00008535"/>
    </source>
</evidence>
<dbReference type="Gene3D" id="3.40.50.300">
    <property type="entry name" value="P-loop containing nucleotide triphosphate hydrolases"/>
    <property type="match status" value="1"/>
</dbReference>
<dbReference type="FunFam" id="3.40.50.300:FF:000366">
    <property type="entry name" value="GTPase, IMAP family member 2"/>
    <property type="match status" value="1"/>
</dbReference>
<evidence type="ECO:0000256" key="3">
    <source>
        <dbReference type="ARBA" id="ARBA00023134"/>
    </source>
</evidence>
<dbReference type="InParanoid" id="A0A6J2WYC3"/>
<reference evidence="6" key="1">
    <citation type="submission" date="2025-08" db="UniProtKB">
        <authorList>
            <consortium name="RefSeq"/>
        </authorList>
    </citation>
    <scope>IDENTIFICATION</scope>
</reference>
<dbReference type="OrthoDB" id="8954335at2759"/>
<dbReference type="RefSeq" id="XP_030649186.1">
    <property type="nucleotide sequence ID" value="XM_030793326.1"/>
</dbReference>
<evidence type="ECO:0000313" key="6">
    <source>
        <dbReference type="RefSeq" id="XP_030649186.1"/>
    </source>
</evidence>
<keyword evidence="5" id="KW-1185">Reference proteome</keyword>
<dbReference type="InterPro" id="IPR027417">
    <property type="entry name" value="P-loop_NTPase"/>
</dbReference>